<proteinExistence type="predicted"/>
<protein>
    <submittedName>
        <fullName evidence="2">Uncharacterized protein</fullName>
    </submittedName>
</protein>
<dbReference type="EMBL" id="JAOYFB010000001">
    <property type="protein sequence ID" value="KAK4005184.1"/>
    <property type="molecule type" value="Genomic_DNA"/>
</dbReference>
<evidence type="ECO:0000256" key="1">
    <source>
        <dbReference type="SAM" id="MobiDB-lite"/>
    </source>
</evidence>
<feature type="compositionally biased region" description="Gly residues" evidence="1">
    <location>
        <begin position="57"/>
        <end position="73"/>
    </location>
</feature>
<keyword evidence="3" id="KW-1185">Reference proteome</keyword>
<name>A0ABQ9YX20_9CRUS</name>
<comment type="caution">
    <text evidence="2">The sequence shown here is derived from an EMBL/GenBank/DDBJ whole genome shotgun (WGS) entry which is preliminary data.</text>
</comment>
<accession>A0ABQ9YX20</accession>
<evidence type="ECO:0000313" key="3">
    <source>
        <dbReference type="Proteomes" id="UP001234178"/>
    </source>
</evidence>
<dbReference type="Proteomes" id="UP001234178">
    <property type="component" value="Unassembled WGS sequence"/>
</dbReference>
<reference evidence="2 3" key="1">
    <citation type="journal article" date="2023" name="Nucleic Acids Res.">
        <title>The hologenome of Daphnia magna reveals possible DNA methylation and microbiome-mediated evolution of the host genome.</title>
        <authorList>
            <person name="Chaturvedi A."/>
            <person name="Li X."/>
            <person name="Dhandapani V."/>
            <person name="Marshall H."/>
            <person name="Kissane S."/>
            <person name="Cuenca-Cambronero M."/>
            <person name="Asole G."/>
            <person name="Calvet F."/>
            <person name="Ruiz-Romero M."/>
            <person name="Marangio P."/>
            <person name="Guigo R."/>
            <person name="Rago D."/>
            <person name="Mirbahai L."/>
            <person name="Eastwood N."/>
            <person name="Colbourne J.K."/>
            <person name="Zhou J."/>
            <person name="Mallon E."/>
            <person name="Orsini L."/>
        </authorList>
    </citation>
    <scope>NUCLEOTIDE SEQUENCE [LARGE SCALE GENOMIC DNA]</scope>
    <source>
        <strain evidence="2">LRV0_1</strain>
    </source>
</reference>
<gene>
    <name evidence="2" type="ORF">OUZ56_006905</name>
</gene>
<evidence type="ECO:0000313" key="2">
    <source>
        <dbReference type="EMBL" id="KAK4005184.1"/>
    </source>
</evidence>
<sequence length="126" mass="13475">MHPFCPWIISCFRQVDEPRRKEMARAKLPKKRRRVLPVEHASGPRGPQLAIRPGAPGAPGSGGPRGAVSGGPGNLRDSDGMPSRMKAIKPPPTIANNAKEFAGGPKNMGVDHILEGDKIEREAGDI</sequence>
<organism evidence="2 3">
    <name type="scientific">Daphnia magna</name>
    <dbReference type="NCBI Taxonomy" id="35525"/>
    <lineage>
        <taxon>Eukaryota</taxon>
        <taxon>Metazoa</taxon>
        <taxon>Ecdysozoa</taxon>
        <taxon>Arthropoda</taxon>
        <taxon>Crustacea</taxon>
        <taxon>Branchiopoda</taxon>
        <taxon>Diplostraca</taxon>
        <taxon>Cladocera</taxon>
        <taxon>Anomopoda</taxon>
        <taxon>Daphniidae</taxon>
        <taxon>Daphnia</taxon>
    </lineage>
</organism>
<feature type="region of interest" description="Disordered" evidence="1">
    <location>
        <begin position="23"/>
        <end position="110"/>
    </location>
</feature>